<evidence type="ECO:0000256" key="4">
    <source>
        <dbReference type="SAM" id="Phobius"/>
    </source>
</evidence>
<keyword evidence="2" id="KW-0677">Repeat</keyword>
<keyword evidence="4" id="KW-0812">Transmembrane</keyword>
<dbReference type="Proteomes" id="UP000811609">
    <property type="component" value="Chromosome 9"/>
</dbReference>
<evidence type="ECO:0000313" key="8">
    <source>
        <dbReference type="Proteomes" id="UP000811609"/>
    </source>
</evidence>
<proteinExistence type="predicted"/>
<sequence>MEYKTMVSPRFPFFFLALLIFTAHAVAQPDDNARYKSSYKGSYAYNSTYEANLNYLLSSLTSNCEIAYGFYNSCHGENSDRVYAIGLCRGDVNTDTCRSCLHNATSLLPLRCHNQKEAIGWFDYCMLRYSNRSIFGIMETDPSSIIVNPNNVSTIFVDQYNDDLRTLFKSLTSQAAAGGSLRKFAANKTTVAESKPLYAFVQCTPDLSEQRCSDCLLGTLVQDFPQCCDGKEGGRVFKPSCSIRFEVFNFLSSTPDASTPSSPLAPPASPPPSSNYTTTTTGRKRNTSRTITIIVVPTVVLMLVVISICIYTKSRKPRKKVESNFVDQIRSMESLQFDFGTLRVATDNFSKANKLLVLFTS</sequence>
<gene>
    <name evidence="7" type="ORF">CIPAW_09G145800</name>
</gene>
<dbReference type="AlphaFoldDB" id="A0A8T1PD06"/>
<feature type="signal peptide" evidence="5">
    <location>
        <begin position="1"/>
        <end position="27"/>
    </location>
</feature>
<dbReference type="PROSITE" id="PS51473">
    <property type="entry name" value="GNK2"/>
    <property type="match status" value="2"/>
</dbReference>
<evidence type="ECO:0000256" key="5">
    <source>
        <dbReference type="SAM" id="SignalP"/>
    </source>
</evidence>
<keyword evidence="4" id="KW-0472">Membrane</keyword>
<keyword evidence="1 5" id="KW-0732">Signal</keyword>
<feature type="domain" description="Gnk2-homologous" evidence="6">
    <location>
        <begin position="140"/>
        <end position="250"/>
    </location>
</feature>
<evidence type="ECO:0000256" key="3">
    <source>
        <dbReference type="SAM" id="MobiDB-lite"/>
    </source>
</evidence>
<dbReference type="PANTHER" id="PTHR32099">
    <property type="entry name" value="CYSTEINE-RICH REPEAT SECRETORY PROTEIN"/>
    <property type="match status" value="1"/>
</dbReference>
<accession>A0A8T1PD06</accession>
<comment type="caution">
    <text evidence="7">The sequence shown here is derived from an EMBL/GenBank/DDBJ whole genome shotgun (WGS) entry which is preliminary data.</text>
</comment>
<dbReference type="FunFam" id="3.30.430.20:FF:000003">
    <property type="entry name" value="Cysteine-rich RLK (RECEPTOR-like protein kinase) 10"/>
    <property type="match status" value="1"/>
</dbReference>
<keyword evidence="4" id="KW-1133">Transmembrane helix</keyword>
<keyword evidence="8" id="KW-1185">Reference proteome</keyword>
<dbReference type="InterPro" id="IPR002902">
    <property type="entry name" value="GNK2"/>
</dbReference>
<evidence type="ECO:0000259" key="6">
    <source>
        <dbReference type="PROSITE" id="PS51473"/>
    </source>
</evidence>
<dbReference type="FunFam" id="3.30.430.20:FF:000002">
    <property type="entry name" value="Cysteine-rich receptor-like protein kinase 10"/>
    <property type="match status" value="1"/>
</dbReference>
<dbReference type="PANTHER" id="PTHR32099:SF51">
    <property type="entry name" value="CYSTEINE-RICH RECEPTOR-LIKE PROTEIN KINASE 25 ISOFORM X1"/>
    <property type="match status" value="1"/>
</dbReference>
<evidence type="ECO:0000256" key="2">
    <source>
        <dbReference type="ARBA" id="ARBA00022737"/>
    </source>
</evidence>
<feature type="chain" id="PRO_5035766684" description="Gnk2-homologous domain-containing protein" evidence="5">
    <location>
        <begin position="28"/>
        <end position="361"/>
    </location>
</feature>
<organism evidence="7 8">
    <name type="scientific">Carya illinoinensis</name>
    <name type="common">Pecan</name>
    <dbReference type="NCBI Taxonomy" id="32201"/>
    <lineage>
        <taxon>Eukaryota</taxon>
        <taxon>Viridiplantae</taxon>
        <taxon>Streptophyta</taxon>
        <taxon>Embryophyta</taxon>
        <taxon>Tracheophyta</taxon>
        <taxon>Spermatophyta</taxon>
        <taxon>Magnoliopsida</taxon>
        <taxon>eudicotyledons</taxon>
        <taxon>Gunneridae</taxon>
        <taxon>Pentapetalae</taxon>
        <taxon>rosids</taxon>
        <taxon>fabids</taxon>
        <taxon>Fagales</taxon>
        <taxon>Juglandaceae</taxon>
        <taxon>Carya</taxon>
    </lineage>
</organism>
<feature type="transmembrane region" description="Helical" evidence="4">
    <location>
        <begin position="291"/>
        <end position="311"/>
    </location>
</feature>
<evidence type="ECO:0000256" key="1">
    <source>
        <dbReference type="ARBA" id="ARBA00022729"/>
    </source>
</evidence>
<protein>
    <recommendedName>
        <fullName evidence="6">Gnk2-homologous domain-containing protein</fullName>
    </recommendedName>
</protein>
<feature type="compositionally biased region" description="Pro residues" evidence="3">
    <location>
        <begin position="263"/>
        <end position="273"/>
    </location>
</feature>
<dbReference type="EMBL" id="CM031817">
    <property type="protein sequence ID" value="KAG6642516.1"/>
    <property type="molecule type" value="Genomic_DNA"/>
</dbReference>
<dbReference type="CDD" id="cd23509">
    <property type="entry name" value="Gnk2-like"/>
    <property type="match status" value="2"/>
</dbReference>
<evidence type="ECO:0000313" key="7">
    <source>
        <dbReference type="EMBL" id="KAG6642516.1"/>
    </source>
</evidence>
<feature type="region of interest" description="Disordered" evidence="3">
    <location>
        <begin position="258"/>
        <end position="283"/>
    </location>
</feature>
<name>A0A8T1PD06_CARIL</name>
<reference evidence="7" key="1">
    <citation type="submission" date="2020-12" db="EMBL/GenBank/DDBJ databases">
        <title>WGS assembly of Carya illinoinensis cv. Pawnee.</title>
        <authorList>
            <person name="Platts A."/>
            <person name="Shu S."/>
            <person name="Wright S."/>
            <person name="Barry K."/>
            <person name="Edger P."/>
            <person name="Pires J.C."/>
            <person name="Schmutz J."/>
        </authorList>
    </citation>
    <scope>NUCLEOTIDE SEQUENCE</scope>
    <source>
        <tissue evidence="7">Leaf</tissue>
    </source>
</reference>
<dbReference type="Pfam" id="PF01657">
    <property type="entry name" value="Stress-antifung"/>
    <property type="match status" value="2"/>
</dbReference>
<feature type="domain" description="Gnk2-homologous" evidence="6">
    <location>
        <begin position="31"/>
        <end position="134"/>
    </location>
</feature>